<sequence length="345" mass="37146">MAVFEPAGSYDYVVHCAANAHPSAYAKETVEMAWGIAYGAREILEALRRLRGSGRLLPISSSEVYGTRSGTELYGEGDYAYVDVTSPRSCYPSARRPAETLYAAYSTEYGVDVVMVRPSHVYGPQVTPADTRAHASFAREAAAGRDIVMKSEGNQLRSYTYSLDCATALLAVLLRGEMGQAYNISNPGPVVTVRQLAEALAVAGGVSVRFELPTQGERAAYNPMTCFALDSSKLEALGLKGAHRLARTAETPVGAAGLECGYCSCGAGASSIIQHNQIMDQEGREGKDSSRLKRTRGTPGSSQGERHPSRGKRDSKKPLPSSRRRAFQKSDLLVYRGGGKKVKYL</sequence>
<evidence type="ECO:0000313" key="5">
    <source>
        <dbReference type="Proteomes" id="UP000593735"/>
    </source>
</evidence>
<feature type="domain" description="NAD-dependent epimerase/dehydratase" evidence="3">
    <location>
        <begin position="9"/>
        <end position="184"/>
    </location>
</feature>
<dbReference type="Proteomes" id="UP000593735">
    <property type="component" value="Chromosome"/>
</dbReference>
<dbReference type="InterPro" id="IPR001509">
    <property type="entry name" value="Epimerase_deHydtase"/>
</dbReference>
<evidence type="ECO:0000259" key="3">
    <source>
        <dbReference type="Pfam" id="PF01370"/>
    </source>
</evidence>
<name>A0A7S7M7X6_9ACTN</name>
<dbReference type="AlphaFoldDB" id="A0A7S7M7X6"/>
<dbReference type="EMBL" id="CP063767">
    <property type="protein sequence ID" value="QOY60344.1"/>
    <property type="molecule type" value="Genomic_DNA"/>
</dbReference>
<dbReference type="Pfam" id="PF01370">
    <property type="entry name" value="Epimerase"/>
    <property type="match status" value="1"/>
</dbReference>
<evidence type="ECO:0000256" key="1">
    <source>
        <dbReference type="ARBA" id="ARBA00007637"/>
    </source>
</evidence>
<comment type="similarity">
    <text evidence="1">Belongs to the NAD(P)-dependent epimerase/dehydratase family.</text>
</comment>
<feature type="compositionally biased region" description="Basic and acidic residues" evidence="2">
    <location>
        <begin position="281"/>
        <end position="291"/>
    </location>
</feature>
<proteinExistence type="inferred from homology"/>
<organism evidence="4 5">
    <name type="scientific">Thermophilibacter immobilis</name>
    <dbReference type="NCBI Taxonomy" id="2779519"/>
    <lineage>
        <taxon>Bacteria</taxon>
        <taxon>Bacillati</taxon>
        <taxon>Actinomycetota</taxon>
        <taxon>Coriobacteriia</taxon>
        <taxon>Coriobacteriales</taxon>
        <taxon>Atopobiaceae</taxon>
        <taxon>Thermophilibacter</taxon>
    </lineage>
</organism>
<accession>A0A7S7M7X6</accession>
<evidence type="ECO:0000256" key="2">
    <source>
        <dbReference type="SAM" id="MobiDB-lite"/>
    </source>
</evidence>
<dbReference type="KEGG" id="tio:INP52_08015"/>
<reference evidence="4 5" key="1">
    <citation type="submission" date="2020-10" db="EMBL/GenBank/DDBJ databases">
        <title>Olsenella immobilis sp.nov., isolated from the mud in a fermentation cellar used for the production of Chinese strong-flavoured liquor.</title>
        <authorList>
            <person name="Lu L."/>
        </authorList>
    </citation>
    <scope>NUCLEOTIDE SEQUENCE [LARGE SCALE GENOMIC DNA]</scope>
    <source>
        <strain evidence="4 5">LZLJ-2</strain>
    </source>
</reference>
<dbReference type="PANTHER" id="PTHR43000">
    <property type="entry name" value="DTDP-D-GLUCOSE 4,6-DEHYDRATASE-RELATED"/>
    <property type="match status" value="1"/>
</dbReference>
<feature type="region of interest" description="Disordered" evidence="2">
    <location>
        <begin position="281"/>
        <end position="345"/>
    </location>
</feature>
<keyword evidence="5" id="KW-1185">Reference proteome</keyword>
<evidence type="ECO:0000313" key="4">
    <source>
        <dbReference type="EMBL" id="QOY60344.1"/>
    </source>
</evidence>
<gene>
    <name evidence="4" type="ORF">INP52_08015</name>
</gene>
<protein>
    <submittedName>
        <fullName evidence="4">NAD-dependent epimerase/dehydratase family protein</fullName>
    </submittedName>
</protein>
<dbReference type="SUPFAM" id="SSF51735">
    <property type="entry name" value="NAD(P)-binding Rossmann-fold domains"/>
    <property type="match status" value="1"/>
</dbReference>
<dbReference type="InterPro" id="IPR036291">
    <property type="entry name" value="NAD(P)-bd_dom_sf"/>
</dbReference>
<dbReference type="Gene3D" id="3.40.50.720">
    <property type="entry name" value="NAD(P)-binding Rossmann-like Domain"/>
    <property type="match status" value="1"/>
</dbReference>